<feature type="signal peptide" evidence="2">
    <location>
        <begin position="1"/>
        <end position="29"/>
    </location>
</feature>
<comment type="caution">
    <text evidence="3">The sequence shown here is derived from an EMBL/GenBank/DDBJ whole genome shotgun (WGS) entry which is preliminary data.</text>
</comment>
<gene>
    <name evidence="3" type="ORF">ACFPQB_10215</name>
</gene>
<dbReference type="Proteomes" id="UP001596072">
    <property type="component" value="Unassembled WGS sequence"/>
</dbReference>
<accession>A0ABW0ZIT0</accession>
<dbReference type="EMBL" id="JBHSNS010000003">
    <property type="protein sequence ID" value="MFC5729294.1"/>
    <property type="molecule type" value="Genomic_DNA"/>
</dbReference>
<keyword evidence="2" id="KW-0732">Signal</keyword>
<evidence type="ECO:0000313" key="3">
    <source>
        <dbReference type="EMBL" id="MFC5729294.1"/>
    </source>
</evidence>
<feature type="compositionally biased region" description="Gly residues" evidence="1">
    <location>
        <begin position="245"/>
        <end position="270"/>
    </location>
</feature>
<proteinExistence type="predicted"/>
<feature type="compositionally biased region" description="Low complexity" evidence="1">
    <location>
        <begin position="235"/>
        <end position="244"/>
    </location>
</feature>
<dbReference type="RefSeq" id="WP_378527050.1">
    <property type="nucleotide sequence ID" value="NZ_JBHSNS010000003.1"/>
</dbReference>
<name>A0ABW0ZIT0_9ACTN</name>
<protein>
    <submittedName>
        <fullName evidence="3">Uncharacterized protein</fullName>
    </submittedName>
</protein>
<feature type="chain" id="PRO_5046007010" evidence="2">
    <location>
        <begin position="30"/>
        <end position="382"/>
    </location>
</feature>
<feature type="region of interest" description="Disordered" evidence="1">
    <location>
        <begin position="230"/>
        <end position="288"/>
    </location>
</feature>
<reference evidence="4" key="1">
    <citation type="journal article" date="2019" name="Int. J. Syst. Evol. Microbiol.">
        <title>The Global Catalogue of Microorganisms (GCM) 10K type strain sequencing project: providing services to taxonomists for standard genome sequencing and annotation.</title>
        <authorList>
            <consortium name="The Broad Institute Genomics Platform"/>
            <consortium name="The Broad Institute Genome Sequencing Center for Infectious Disease"/>
            <person name="Wu L."/>
            <person name="Ma J."/>
        </authorList>
    </citation>
    <scope>NUCLEOTIDE SEQUENCE [LARGE SCALE GENOMIC DNA]</scope>
    <source>
        <strain evidence="4">YIM 94188</strain>
    </source>
</reference>
<sequence>MRFRGVAAWAVVAVLGSSPLALQSPAAAAADIDPGARDGARPTQAGWWTTTNEPPPDSGIVPPPAVPELTVPKGALPVSVLGGEQRRISAIQFALDGATGSTVKSLRLALRESTAPGSAVNVDEAAVVACPITDAFWVAAEGGPWKRRPAFDCSQGAVVGKRDAKAGLWEFDLTPIAATWLDSDYTGSRSIVLVGGLPADVEGAEGDEAASFQVIFQGIEDKGLGVVAKTAKPRTSGSTGADGTPSGGSDGAGASGGAGPTGGGSTGAASGGAVSPSGGDLGAPAPVDVPAAPEAPIAIAADPAAPVASAVTPVAAEDRPWYSGLGFKAPILVTVAVGLAYLLMLAMGPDARPVGPSGRRGVSRALDRVRAAGVGIAGKLGR</sequence>
<evidence type="ECO:0000256" key="2">
    <source>
        <dbReference type="SAM" id="SignalP"/>
    </source>
</evidence>
<keyword evidence="4" id="KW-1185">Reference proteome</keyword>
<feature type="compositionally biased region" description="Low complexity" evidence="1">
    <location>
        <begin position="271"/>
        <end position="288"/>
    </location>
</feature>
<evidence type="ECO:0000256" key="1">
    <source>
        <dbReference type="SAM" id="MobiDB-lite"/>
    </source>
</evidence>
<organism evidence="3 4">
    <name type="scientific">Nocardioides vastitatis</name>
    <dbReference type="NCBI Taxonomy" id="2568655"/>
    <lineage>
        <taxon>Bacteria</taxon>
        <taxon>Bacillati</taxon>
        <taxon>Actinomycetota</taxon>
        <taxon>Actinomycetes</taxon>
        <taxon>Propionibacteriales</taxon>
        <taxon>Nocardioidaceae</taxon>
        <taxon>Nocardioides</taxon>
    </lineage>
</organism>
<evidence type="ECO:0000313" key="4">
    <source>
        <dbReference type="Proteomes" id="UP001596072"/>
    </source>
</evidence>